<dbReference type="EMBL" id="SIDB01000010">
    <property type="protein sequence ID" value="KAI3427217.1"/>
    <property type="molecule type" value="Genomic_DNA"/>
</dbReference>
<evidence type="ECO:0000313" key="3">
    <source>
        <dbReference type="Proteomes" id="UP001055712"/>
    </source>
</evidence>
<feature type="compositionally biased region" description="Basic residues" evidence="1">
    <location>
        <begin position="118"/>
        <end position="127"/>
    </location>
</feature>
<dbReference type="Proteomes" id="UP001055712">
    <property type="component" value="Unassembled WGS sequence"/>
</dbReference>
<protein>
    <submittedName>
        <fullName evidence="2">Uncharacterized protein</fullName>
    </submittedName>
</protein>
<reference evidence="2" key="2">
    <citation type="submission" date="2020-11" db="EMBL/GenBank/DDBJ databases">
        <authorList>
            <person name="Cecchin M."/>
            <person name="Marcolungo L."/>
            <person name="Rossato M."/>
            <person name="Girolomoni L."/>
            <person name="Cosentino E."/>
            <person name="Cuine S."/>
            <person name="Li-Beisson Y."/>
            <person name="Delledonne M."/>
            <person name="Ballottari M."/>
        </authorList>
    </citation>
    <scope>NUCLEOTIDE SEQUENCE</scope>
    <source>
        <strain evidence="2">211/11P</strain>
        <tissue evidence="2">Whole cell</tissue>
    </source>
</reference>
<name>A0A9D4YUI8_CHLVU</name>
<feature type="region of interest" description="Disordered" evidence="1">
    <location>
        <begin position="115"/>
        <end position="211"/>
    </location>
</feature>
<accession>A0A9D4YUI8</accession>
<feature type="region of interest" description="Disordered" evidence="1">
    <location>
        <begin position="353"/>
        <end position="391"/>
    </location>
</feature>
<gene>
    <name evidence="2" type="ORF">D9Q98_007152</name>
</gene>
<feature type="compositionally biased region" description="Basic and acidic residues" evidence="1">
    <location>
        <begin position="353"/>
        <end position="362"/>
    </location>
</feature>
<sequence>MEPHQTGLWAFMRRREALMTSPGLSTAADEPGSKHDAAAWQKHESLAPAQVPTTWDPQAHWLQPSPATPAPPALAAIATAPHDLIAADTRASEAAGSSSKPRGFAAVWGKLKATFSRSSKRSRRRGGAHGSNTGHHGGRRFSSAAPASQPDAAHPSSWTPPVRAWFAAHNARDVPPPPPERQPQPSWPMQYNVLTGGTSGPAPAQGRASSRLSLPGRLQDQVPADVSGNRNSMADSSFLAATHAPFRGQQQQDESCMAWHEGSSTALSASLAAWGTAGTQLGGAAPEAGPAVPPAQPVHAADSTVRRLVFAFSPRAAGAGSGTGAAMSRGQQLASHPIPIANSFDRARRPAADWRLSRDQQQHQKLPPQQHPQQQQQPAAWPPARRQPAQSFDEWRRSLCLPAGAGGGERHGFVTPRLSTDVLADYNNHSHYHYSTAGRGPSSGTAASAGSLPPALAELLAVPRGLAGRWLRDDACGPDAGGTAAVQALLQMPQLQAAAWGQAGELQISESKGQLALQWITQLTNGAAIRRPPEVYPESGALATVPRLDGRGGSAAAQLAVTVDSSVCIKALQGPPLAAVVHRKLTLSASGERLRASLKVQLLEEAEGRRRSMVGGRAAKQVTYWRRAGDC</sequence>
<organism evidence="2 3">
    <name type="scientific">Chlorella vulgaris</name>
    <name type="common">Green alga</name>
    <dbReference type="NCBI Taxonomy" id="3077"/>
    <lineage>
        <taxon>Eukaryota</taxon>
        <taxon>Viridiplantae</taxon>
        <taxon>Chlorophyta</taxon>
        <taxon>core chlorophytes</taxon>
        <taxon>Trebouxiophyceae</taxon>
        <taxon>Chlorellales</taxon>
        <taxon>Chlorellaceae</taxon>
        <taxon>Chlorella clade</taxon>
        <taxon>Chlorella</taxon>
    </lineage>
</organism>
<feature type="compositionally biased region" description="Pro residues" evidence="1">
    <location>
        <begin position="174"/>
        <end position="186"/>
    </location>
</feature>
<feature type="compositionally biased region" description="Low complexity" evidence="1">
    <location>
        <begin position="363"/>
        <end position="390"/>
    </location>
</feature>
<feature type="compositionally biased region" description="Low complexity" evidence="1">
    <location>
        <begin position="142"/>
        <end position="157"/>
    </location>
</feature>
<proteinExistence type="predicted"/>
<comment type="caution">
    <text evidence="2">The sequence shown here is derived from an EMBL/GenBank/DDBJ whole genome shotgun (WGS) entry which is preliminary data.</text>
</comment>
<evidence type="ECO:0000256" key="1">
    <source>
        <dbReference type="SAM" id="MobiDB-lite"/>
    </source>
</evidence>
<evidence type="ECO:0000313" key="2">
    <source>
        <dbReference type="EMBL" id="KAI3427217.1"/>
    </source>
</evidence>
<dbReference type="AlphaFoldDB" id="A0A9D4YUI8"/>
<keyword evidence="3" id="KW-1185">Reference proteome</keyword>
<reference evidence="2" key="1">
    <citation type="journal article" date="2019" name="Plant J.">
        <title>Chlorella vulgaris genome assembly and annotation reveals the molecular basis for metabolic acclimation to high light conditions.</title>
        <authorList>
            <person name="Cecchin M."/>
            <person name="Marcolungo L."/>
            <person name="Rossato M."/>
            <person name="Girolomoni L."/>
            <person name="Cosentino E."/>
            <person name="Cuine S."/>
            <person name="Li-Beisson Y."/>
            <person name="Delledonne M."/>
            <person name="Ballottari M."/>
        </authorList>
    </citation>
    <scope>NUCLEOTIDE SEQUENCE</scope>
    <source>
        <strain evidence="2">211/11P</strain>
    </source>
</reference>